<dbReference type="Pfam" id="PF03119">
    <property type="entry name" value="DNA_ligase_ZBD"/>
    <property type="match status" value="1"/>
</dbReference>
<dbReference type="NCBIfam" id="TIGR00575">
    <property type="entry name" value="dnlj"/>
    <property type="match status" value="1"/>
</dbReference>
<keyword evidence="4 15" id="KW-0436">Ligase</keyword>
<dbReference type="Pfam" id="PF12826">
    <property type="entry name" value="HHH_2"/>
    <property type="match status" value="1"/>
</dbReference>
<dbReference type="EC" id="6.5.1.2" evidence="2 15"/>
<dbReference type="PROSITE" id="PS01055">
    <property type="entry name" value="DNA_LIGASE_N1"/>
    <property type="match status" value="1"/>
</dbReference>
<gene>
    <name evidence="15 18" type="primary">ligA</name>
    <name evidence="18" type="ORF">NYP16_14135</name>
</gene>
<dbReference type="SUPFAM" id="SSF50249">
    <property type="entry name" value="Nucleic acid-binding proteins"/>
    <property type="match status" value="1"/>
</dbReference>
<keyword evidence="19" id="KW-1185">Reference proteome</keyword>
<evidence type="ECO:0000256" key="6">
    <source>
        <dbReference type="ARBA" id="ARBA00022723"/>
    </source>
</evidence>
<evidence type="ECO:0000256" key="1">
    <source>
        <dbReference type="ARBA" id="ARBA00004067"/>
    </source>
</evidence>
<dbReference type="InterPro" id="IPR004150">
    <property type="entry name" value="NAD_DNA_ligase_OB"/>
</dbReference>
<keyword evidence="10 15" id="KW-0520">NAD</keyword>
<reference evidence="18" key="2">
    <citation type="journal article" date="2023" name="Syst. Appl. Microbiol.">
        <title>Govania unica gen. nov., sp. nov., a rare biosphere bacterium that represents a novel family in the class Alphaproteobacteria.</title>
        <authorList>
            <person name="Vandamme P."/>
            <person name="Peeters C."/>
            <person name="Hettiarachchi A."/>
            <person name="Cnockaert M."/>
            <person name="Carlier A."/>
        </authorList>
    </citation>
    <scope>NUCLEOTIDE SEQUENCE</scope>
    <source>
        <strain evidence="18">LMG 31809</strain>
    </source>
</reference>
<comment type="similarity">
    <text evidence="14 15">Belongs to the NAD-dependent DNA ligase family. LigA subfamily.</text>
</comment>
<dbReference type="GO" id="GO:0005829">
    <property type="term" value="C:cytosol"/>
    <property type="evidence" value="ECO:0007669"/>
    <property type="project" value="TreeGrafter"/>
</dbReference>
<sequence length="701" mass="76327">MEAVAELADLAQEIARHDAAYYQQDAPVITDADYDALRLRNAAIEARFPDLVRPDSPSKKVGAAPAAGFAKVRHAKPMLSLANAFTSEDVEDFVSRVRRFLKLPDDAVVDLMAEPKIDGLSASLRYEQGRLIVGATRGDGSEGEDITQNLLTIADIPHELQGLGWPDILEVRGEVYMAKPDFADLNARQIAAGKPPFANPRNAAAGSVRQLDPSVTEARPLRFFAYAWGEVSAPLGARHSEVMEHFRDWGFATNPLSCKISDLPALLAFYATIEADRANLMYDIDGVVYKVDRLDWQDRLGMKSRDPRWAIAHKFPAEQAETTLEAIDIQVGRTGVLTPVAKLHPVTVGGVVVSNATLHNEDEIARKDIHIGDRVIIQRAGDVIPQVVAVVTAKRPPGSVPYEFPHSCPACDSQAVREEGEVARRCTGGLICPAQQVERLRHFVSRTAFDIEGLGAKSVEEFVTEGIIKSPADIFRLKEHQEALLIRDGWGGQSVQKLMAAIDDRRHISLPRFLFALGIRHIGEVTARDLAKVYGSFAALREGIERAVARLADLFPALGETEEKFNRRKDKELVALINVGGVGPEVARALVDFFAEDHNRALVDDLLSELTVEDYVAVQRADSPVAGKTMVFTGSLEKMTRDEAKARAEALGAKVAGSVSAKTDILVAGPGAGSKLKKAAELGIEVMDEDAWIALLASLNT</sequence>
<dbReference type="PANTHER" id="PTHR23389:SF9">
    <property type="entry name" value="DNA LIGASE"/>
    <property type="match status" value="1"/>
</dbReference>
<dbReference type="Gene3D" id="1.10.287.610">
    <property type="entry name" value="Helix hairpin bin"/>
    <property type="match status" value="1"/>
</dbReference>
<dbReference type="InterPro" id="IPR036420">
    <property type="entry name" value="BRCT_dom_sf"/>
</dbReference>
<dbReference type="InterPro" id="IPR004149">
    <property type="entry name" value="Znf_DNAligase_C4"/>
</dbReference>
<feature type="binding site" evidence="15">
    <location>
        <position position="114"/>
    </location>
    <ligand>
        <name>NAD(+)</name>
        <dbReference type="ChEBI" id="CHEBI:57540"/>
    </ligand>
</feature>
<dbReference type="InterPro" id="IPR041663">
    <property type="entry name" value="DisA/LigA_HHH"/>
</dbReference>
<dbReference type="NCBIfam" id="NF005932">
    <property type="entry name" value="PRK07956.1"/>
    <property type="match status" value="1"/>
</dbReference>
<dbReference type="SUPFAM" id="SSF47781">
    <property type="entry name" value="RuvA domain 2-like"/>
    <property type="match status" value="1"/>
</dbReference>
<dbReference type="FunFam" id="1.10.150.20:FF:000007">
    <property type="entry name" value="DNA ligase"/>
    <property type="match status" value="1"/>
</dbReference>
<dbReference type="GO" id="GO:0006260">
    <property type="term" value="P:DNA replication"/>
    <property type="evidence" value="ECO:0007669"/>
    <property type="project" value="UniProtKB-KW"/>
</dbReference>
<comment type="cofactor">
    <cofactor evidence="15">
        <name>Mg(2+)</name>
        <dbReference type="ChEBI" id="CHEBI:18420"/>
    </cofactor>
    <cofactor evidence="15">
        <name>Mn(2+)</name>
        <dbReference type="ChEBI" id="CHEBI:29035"/>
    </cofactor>
</comment>
<feature type="binding site" evidence="15">
    <location>
        <begin position="80"/>
        <end position="81"/>
    </location>
    <ligand>
        <name>NAD(+)</name>
        <dbReference type="ChEBI" id="CHEBI:57540"/>
    </ligand>
</feature>
<dbReference type="InterPro" id="IPR013840">
    <property type="entry name" value="DNAligase_N"/>
</dbReference>
<protein>
    <recommendedName>
        <fullName evidence="3 15">DNA ligase</fullName>
        <ecNumber evidence="2 15">6.5.1.2</ecNumber>
    </recommendedName>
    <alternativeName>
        <fullName evidence="15">Polydeoxyribonucleotide synthase [NAD(+)]</fullName>
    </alternativeName>
</protein>
<comment type="caution">
    <text evidence="15">Lacks conserved residue(s) required for the propagation of feature annotation.</text>
</comment>
<evidence type="ECO:0000256" key="14">
    <source>
        <dbReference type="ARBA" id="ARBA00060881"/>
    </source>
</evidence>
<feature type="domain" description="BRCT" evidence="17">
    <location>
        <begin position="620"/>
        <end position="693"/>
    </location>
</feature>
<comment type="caution">
    <text evidence="18">The sequence shown here is derived from an EMBL/GenBank/DDBJ whole genome shotgun (WGS) entry which is preliminary data.</text>
</comment>
<dbReference type="SMART" id="SM00532">
    <property type="entry name" value="LIGANc"/>
    <property type="match status" value="1"/>
</dbReference>
<dbReference type="InterPro" id="IPR018239">
    <property type="entry name" value="DNA_ligase_AS"/>
</dbReference>
<dbReference type="PANTHER" id="PTHR23389">
    <property type="entry name" value="CHROMOSOME TRANSMISSION FIDELITY FACTOR 18"/>
    <property type="match status" value="1"/>
</dbReference>
<dbReference type="GO" id="GO:0006281">
    <property type="term" value="P:DNA repair"/>
    <property type="evidence" value="ECO:0007669"/>
    <property type="project" value="UniProtKB-KW"/>
</dbReference>
<dbReference type="InterPro" id="IPR012340">
    <property type="entry name" value="NA-bd_OB-fold"/>
</dbReference>
<dbReference type="FunFam" id="3.30.470.30:FF:000001">
    <property type="entry name" value="DNA ligase"/>
    <property type="match status" value="1"/>
</dbReference>
<dbReference type="InterPro" id="IPR013839">
    <property type="entry name" value="DNAligase_adenylation"/>
</dbReference>
<dbReference type="InterPro" id="IPR001357">
    <property type="entry name" value="BRCT_dom"/>
</dbReference>
<feature type="binding site" evidence="15">
    <location>
        <begin position="31"/>
        <end position="35"/>
    </location>
    <ligand>
        <name>NAD(+)</name>
        <dbReference type="ChEBI" id="CHEBI:57540"/>
    </ligand>
</feature>
<dbReference type="AlphaFoldDB" id="A0A9X3U0D5"/>
<evidence type="ECO:0000256" key="4">
    <source>
        <dbReference type="ARBA" id="ARBA00022598"/>
    </source>
</evidence>
<keyword evidence="5 15" id="KW-0235">DNA replication</keyword>
<dbReference type="EMBL" id="JANWOI010000005">
    <property type="protein sequence ID" value="MDA5195088.1"/>
    <property type="molecule type" value="Genomic_DNA"/>
</dbReference>
<dbReference type="GO" id="GO:0003911">
    <property type="term" value="F:DNA ligase (NAD+) activity"/>
    <property type="evidence" value="ECO:0007669"/>
    <property type="project" value="UniProtKB-UniRule"/>
</dbReference>
<dbReference type="CDD" id="cd00114">
    <property type="entry name" value="LIGANc"/>
    <property type="match status" value="1"/>
</dbReference>
<dbReference type="Gene3D" id="3.30.470.30">
    <property type="entry name" value="DNA ligase/mRNA capping enzyme"/>
    <property type="match status" value="1"/>
</dbReference>
<feature type="binding site" evidence="15">
    <location>
        <position position="411"/>
    </location>
    <ligand>
        <name>Zn(2+)</name>
        <dbReference type="ChEBI" id="CHEBI:29105"/>
    </ligand>
</feature>
<evidence type="ECO:0000256" key="8">
    <source>
        <dbReference type="ARBA" id="ARBA00022833"/>
    </source>
</evidence>
<dbReference type="PROSITE" id="PS50172">
    <property type="entry name" value="BRCT"/>
    <property type="match status" value="1"/>
</dbReference>
<keyword evidence="12 15" id="KW-0464">Manganese</keyword>
<evidence type="ECO:0000256" key="3">
    <source>
        <dbReference type="ARBA" id="ARBA00013308"/>
    </source>
</evidence>
<feature type="binding site" evidence="15">
    <location>
        <position position="408"/>
    </location>
    <ligand>
        <name>Zn(2+)</name>
        <dbReference type="ChEBI" id="CHEBI:29105"/>
    </ligand>
</feature>
<feature type="active site" description="N6-AMP-lysine intermediate" evidence="15">
    <location>
        <position position="116"/>
    </location>
</feature>
<keyword evidence="7 15" id="KW-0227">DNA damage</keyword>
<reference evidence="18" key="1">
    <citation type="submission" date="2022-08" db="EMBL/GenBank/DDBJ databases">
        <authorList>
            <person name="Vandamme P."/>
            <person name="Hettiarachchi A."/>
            <person name="Peeters C."/>
            <person name="Cnockaert M."/>
            <person name="Carlier A."/>
        </authorList>
    </citation>
    <scope>NUCLEOTIDE SEQUENCE</scope>
    <source>
        <strain evidence="18">LMG 31809</strain>
    </source>
</reference>
<comment type="function">
    <text evidence="1 15">DNA ligase that catalyzes the formation of phosphodiester linkages between 5'-phosphoryl and 3'-hydroxyl groups in double-stranded DNA using NAD as a coenzyme and as the energy source for the reaction. It is essential for DNA replication and repair of damaged DNA.</text>
</comment>
<dbReference type="Pfam" id="PF00533">
    <property type="entry name" value="BRCT"/>
    <property type="match status" value="1"/>
</dbReference>
<dbReference type="Pfam" id="PF01653">
    <property type="entry name" value="DNA_ligase_aden"/>
    <property type="match status" value="1"/>
</dbReference>
<dbReference type="Gene3D" id="1.10.150.20">
    <property type="entry name" value="5' to 3' exonuclease, C-terminal subdomain"/>
    <property type="match status" value="2"/>
</dbReference>
<feature type="binding site" evidence="15">
    <location>
        <position position="137"/>
    </location>
    <ligand>
        <name>NAD(+)</name>
        <dbReference type="ChEBI" id="CHEBI:57540"/>
    </ligand>
</feature>
<dbReference type="Proteomes" id="UP001141619">
    <property type="component" value="Unassembled WGS sequence"/>
</dbReference>
<dbReference type="SUPFAM" id="SSF56091">
    <property type="entry name" value="DNA ligase/mRNA capping enzyme, catalytic domain"/>
    <property type="match status" value="1"/>
</dbReference>
<evidence type="ECO:0000313" key="18">
    <source>
        <dbReference type="EMBL" id="MDA5195088.1"/>
    </source>
</evidence>
<accession>A0A9X3U0D5</accession>
<evidence type="ECO:0000256" key="7">
    <source>
        <dbReference type="ARBA" id="ARBA00022763"/>
    </source>
</evidence>
<dbReference type="InterPro" id="IPR001679">
    <property type="entry name" value="DNA_ligase"/>
</dbReference>
<dbReference type="Pfam" id="PF03120">
    <property type="entry name" value="OB_DNA_ligase"/>
    <property type="match status" value="1"/>
</dbReference>
<dbReference type="InterPro" id="IPR010994">
    <property type="entry name" value="RuvA_2-like"/>
</dbReference>
<organism evidence="18 19">
    <name type="scientific">Govanella unica</name>
    <dbReference type="NCBI Taxonomy" id="2975056"/>
    <lineage>
        <taxon>Bacteria</taxon>
        <taxon>Pseudomonadati</taxon>
        <taxon>Pseudomonadota</taxon>
        <taxon>Alphaproteobacteria</taxon>
        <taxon>Emcibacterales</taxon>
        <taxon>Govanellaceae</taxon>
        <taxon>Govanella</taxon>
    </lineage>
</organism>
<keyword evidence="11 15" id="KW-0234">DNA repair</keyword>
<dbReference type="SMART" id="SM00292">
    <property type="entry name" value="BRCT"/>
    <property type="match status" value="1"/>
</dbReference>
<dbReference type="PROSITE" id="PS01056">
    <property type="entry name" value="DNA_LIGASE_N2"/>
    <property type="match status" value="1"/>
</dbReference>
<dbReference type="PIRSF" id="PIRSF001604">
    <property type="entry name" value="LigA"/>
    <property type="match status" value="1"/>
</dbReference>
<name>A0A9X3U0D5_9PROT</name>
<keyword evidence="9 15" id="KW-0460">Magnesium</keyword>
<dbReference type="InterPro" id="IPR033136">
    <property type="entry name" value="DNA_ligase_CS"/>
</dbReference>
<comment type="catalytic activity">
    <reaction evidence="13 15 16">
        <text>NAD(+) + (deoxyribonucleotide)n-3'-hydroxyl + 5'-phospho-(deoxyribonucleotide)m = (deoxyribonucleotide)n+m + AMP + beta-nicotinamide D-nucleotide.</text>
        <dbReference type="EC" id="6.5.1.2"/>
    </reaction>
</comment>
<dbReference type="HAMAP" id="MF_01588">
    <property type="entry name" value="DNA_ligase_A"/>
    <property type="match status" value="1"/>
</dbReference>
<feature type="binding site" evidence="15">
    <location>
        <position position="432"/>
    </location>
    <ligand>
        <name>Zn(2+)</name>
        <dbReference type="ChEBI" id="CHEBI:29105"/>
    </ligand>
</feature>
<evidence type="ECO:0000256" key="12">
    <source>
        <dbReference type="ARBA" id="ARBA00023211"/>
    </source>
</evidence>
<feature type="binding site" evidence="15">
    <location>
        <position position="174"/>
    </location>
    <ligand>
        <name>NAD(+)</name>
        <dbReference type="ChEBI" id="CHEBI:57540"/>
    </ligand>
</feature>
<dbReference type="GO" id="GO:0046872">
    <property type="term" value="F:metal ion binding"/>
    <property type="evidence" value="ECO:0007669"/>
    <property type="project" value="UniProtKB-KW"/>
</dbReference>
<dbReference type="SUPFAM" id="SSF52113">
    <property type="entry name" value="BRCT domain"/>
    <property type="match status" value="1"/>
</dbReference>
<keyword evidence="8 15" id="KW-0862">Zinc</keyword>
<feature type="binding site" evidence="15">
    <location>
        <position position="314"/>
    </location>
    <ligand>
        <name>NAD(+)</name>
        <dbReference type="ChEBI" id="CHEBI:57540"/>
    </ligand>
</feature>
<evidence type="ECO:0000256" key="5">
    <source>
        <dbReference type="ARBA" id="ARBA00022705"/>
    </source>
</evidence>
<dbReference type="Gene3D" id="2.40.50.140">
    <property type="entry name" value="Nucleic acid-binding proteins"/>
    <property type="match status" value="1"/>
</dbReference>
<dbReference type="Gene3D" id="3.40.50.10190">
    <property type="entry name" value="BRCT domain"/>
    <property type="match status" value="1"/>
</dbReference>
<proteinExistence type="inferred from homology"/>
<keyword evidence="6 15" id="KW-0479">Metal-binding</keyword>
<evidence type="ECO:0000256" key="11">
    <source>
        <dbReference type="ARBA" id="ARBA00023204"/>
    </source>
</evidence>
<evidence type="ECO:0000313" key="19">
    <source>
        <dbReference type="Proteomes" id="UP001141619"/>
    </source>
</evidence>
<feature type="binding site" evidence="15">
    <location>
        <position position="290"/>
    </location>
    <ligand>
        <name>NAD(+)</name>
        <dbReference type="ChEBI" id="CHEBI:57540"/>
    </ligand>
</feature>
<evidence type="ECO:0000256" key="9">
    <source>
        <dbReference type="ARBA" id="ARBA00022842"/>
    </source>
</evidence>
<dbReference type="CDD" id="cd17748">
    <property type="entry name" value="BRCT_DNA_ligase_like"/>
    <property type="match status" value="1"/>
</dbReference>
<evidence type="ECO:0000256" key="2">
    <source>
        <dbReference type="ARBA" id="ARBA00012722"/>
    </source>
</evidence>
<evidence type="ECO:0000259" key="17">
    <source>
        <dbReference type="PROSITE" id="PS50172"/>
    </source>
</evidence>
<dbReference type="FunFam" id="2.40.50.140:FF:000012">
    <property type="entry name" value="DNA ligase"/>
    <property type="match status" value="1"/>
</dbReference>
<evidence type="ECO:0000256" key="16">
    <source>
        <dbReference type="RuleBase" id="RU000618"/>
    </source>
</evidence>
<evidence type="ECO:0000256" key="10">
    <source>
        <dbReference type="ARBA" id="ARBA00023027"/>
    </source>
</evidence>
<dbReference type="Gene3D" id="6.20.10.30">
    <property type="match status" value="1"/>
</dbReference>
<evidence type="ECO:0000256" key="13">
    <source>
        <dbReference type="ARBA" id="ARBA00034005"/>
    </source>
</evidence>
<evidence type="ECO:0000256" key="15">
    <source>
        <dbReference type="HAMAP-Rule" id="MF_01588"/>
    </source>
</evidence>